<accession>U6KBV0</accession>
<dbReference type="RefSeq" id="XP_013356285.1">
    <property type="nucleotide sequence ID" value="XM_013500831.1"/>
</dbReference>
<protein>
    <submittedName>
        <fullName evidence="3">Uncharacterized protein</fullName>
    </submittedName>
</protein>
<feature type="chain" id="PRO_5004671420" evidence="2">
    <location>
        <begin position="34"/>
        <end position="894"/>
    </location>
</feature>
<feature type="compositionally biased region" description="Low complexity" evidence="1">
    <location>
        <begin position="368"/>
        <end position="382"/>
    </location>
</feature>
<evidence type="ECO:0000256" key="2">
    <source>
        <dbReference type="SAM" id="SignalP"/>
    </source>
</evidence>
<feature type="compositionally biased region" description="Basic and acidic residues" evidence="1">
    <location>
        <begin position="344"/>
        <end position="360"/>
    </location>
</feature>
<dbReference type="GeneID" id="25376658"/>
<gene>
    <name evidence="3" type="ORF">EMH_0017190</name>
</gene>
<feature type="signal peptide" evidence="2">
    <location>
        <begin position="1"/>
        <end position="33"/>
    </location>
</feature>
<feature type="compositionally biased region" description="Basic and acidic residues" evidence="1">
    <location>
        <begin position="297"/>
        <end position="329"/>
    </location>
</feature>
<feature type="region of interest" description="Disordered" evidence="1">
    <location>
        <begin position="51"/>
        <end position="93"/>
    </location>
</feature>
<proteinExistence type="predicted"/>
<dbReference type="Proteomes" id="UP000030744">
    <property type="component" value="Unassembled WGS sequence"/>
</dbReference>
<feature type="compositionally biased region" description="Basic and acidic residues" evidence="1">
    <location>
        <begin position="267"/>
        <end position="282"/>
    </location>
</feature>
<sequence length="894" mass="99046">MSRLRSRGRTRRPHFLFVGLSLFLLSFLAGAFAAHPDDGGAGEVETVELEQPATVEQERSHASPYSRAATAGQRPESPRFSSSPRSPTSVASPSRDAAESFIALIAAFDTSAVFDLSSGGTRRTSPYGRISGSTTSPATARQAVRLLKRQLGDGDSAVQVQVLQEWLDERLLEGRIPREELMKAVIAVTGGGHKFVDRTVPSTRTDLLRRTATQRDGDSAVQVQVLQQWLDERLSERRIPPDLRRLAREVKSDPTLIRHQGASGSEPKSELQRESRVFEQPESRTPSPLSEMSISPEPREMPDVPEALEERSEPKSELQRESRVFEQPESRTPSPLSEMSISPEPREIPDVPGAFEEREVPQPGSVFEEQSVAPEPVESPEPSDTREKLTLDLKPPVSEGSTPEVSPDFEQFHIPESGWLSELEKLLNAPSPSTPSPISEDAPLFSPETQRLLDAIPPLPGRPIPGSTKELLEYSPYVGVAPKWKPSLEEESIGSMSPLSLPPRTQDGGVDQLTKEVDDIIAALQQPSESEEMPSTPDIEEQPTVERLQASSPESREASADEGTRGRRESARGGDMSLSTDVWQKRMRLWDMTKAAANEHKTMLKVTGGLLIGALLIGGLVMLHRRMRPRIPISSPLISRVESKDCHVFVDFGKGKKLKGMGDVVRIDGVRVNNAKRTLTVEYVERPAFKASRGRELFKWLKYYGTVGKSLVRRVETMSFPESCMAGPFSRFQVAEAGGSVSRLMVDLDYNPGPLAVPREVMDEDQLDELLANYGQETSWKLYDDCVMHIRVDTPFRGSPLVAVDTARGRVGFLNEELEHLSSPLPKECDWREPSRVRIAYKSTTNGDPVDVLLMMSAADPPIEETMVLEREPVDAALEDPDEILEDIRTLFEE</sequence>
<dbReference type="AlphaFoldDB" id="U6KBV0"/>
<feature type="region of interest" description="Disordered" evidence="1">
    <location>
        <begin position="245"/>
        <end position="409"/>
    </location>
</feature>
<feature type="compositionally biased region" description="Polar residues" evidence="1">
    <location>
        <begin position="283"/>
        <end position="293"/>
    </location>
</feature>
<dbReference type="VEuPathDB" id="ToxoDB:EMH_0017190"/>
<feature type="region of interest" description="Disordered" evidence="1">
    <location>
        <begin position="525"/>
        <end position="578"/>
    </location>
</feature>
<feature type="compositionally biased region" description="Low complexity" evidence="1">
    <location>
        <begin position="74"/>
        <end position="93"/>
    </location>
</feature>
<evidence type="ECO:0000313" key="4">
    <source>
        <dbReference type="Proteomes" id="UP000030744"/>
    </source>
</evidence>
<feature type="compositionally biased region" description="Polar residues" evidence="1">
    <location>
        <begin position="330"/>
        <end position="340"/>
    </location>
</feature>
<name>U6KBV0_9EIME</name>
<evidence type="ECO:0000313" key="3">
    <source>
        <dbReference type="EMBL" id="CDJ33722.1"/>
    </source>
</evidence>
<reference evidence="3" key="1">
    <citation type="submission" date="2013-10" db="EMBL/GenBank/DDBJ databases">
        <title>Genomic analysis of the causative agents of coccidiosis in chickens.</title>
        <authorList>
            <person name="Reid A.J."/>
            <person name="Blake D."/>
            <person name="Billington K."/>
            <person name="Browne H."/>
            <person name="Dunn M."/>
            <person name="Hung S."/>
            <person name="Kawahara F."/>
            <person name="Miranda-Saavedra D."/>
            <person name="Mourier T."/>
            <person name="Nagra H."/>
            <person name="Otto T.D."/>
            <person name="Rawlings N."/>
            <person name="Sanchez A."/>
            <person name="Sanders M."/>
            <person name="Subramaniam C."/>
            <person name="Tay Y."/>
            <person name="Dear P."/>
            <person name="Doerig C."/>
            <person name="Gruber A."/>
            <person name="Parkinson J."/>
            <person name="Shirley M."/>
            <person name="Wan K.L."/>
            <person name="Berriman M."/>
            <person name="Tomley F."/>
            <person name="Pain A."/>
        </authorList>
    </citation>
    <scope>NUCLEOTIDE SEQUENCE [LARGE SCALE GENOMIC DNA]</scope>
    <source>
        <strain evidence="3">Houghton</strain>
    </source>
</reference>
<reference evidence="3" key="2">
    <citation type="submission" date="2013-10" db="EMBL/GenBank/DDBJ databases">
        <authorList>
            <person name="Aslett M."/>
        </authorList>
    </citation>
    <scope>NUCLEOTIDE SEQUENCE [LARGE SCALE GENOMIC DNA]</scope>
    <source>
        <strain evidence="3">Houghton</strain>
    </source>
</reference>
<organism evidence="3 4">
    <name type="scientific">Eimeria mitis</name>
    <dbReference type="NCBI Taxonomy" id="44415"/>
    <lineage>
        <taxon>Eukaryota</taxon>
        <taxon>Sar</taxon>
        <taxon>Alveolata</taxon>
        <taxon>Apicomplexa</taxon>
        <taxon>Conoidasida</taxon>
        <taxon>Coccidia</taxon>
        <taxon>Eucoccidiorida</taxon>
        <taxon>Eimeriorina</taxon>
        <taxon>Eimeriidae</taxon>
        <taxon>Eimeria</taxon>
    </lineage>
</organism>
<evidence type="ECO:0000256" key="1">
    <source>
        <dbReference type="SAM" id="MobiDB-lite"/>
    </source>
</evidence>
<keyword evidence="4" id="KW-1185">Reference proteome</keyword>
<keyword evidence="2" id="KW-0732">Signal</keyword>
<dbReference type="EMBL" id="HG685584">
    <property type="protein sequence ID" value="CDJ33722.1"/>
    <property type="molecule type" value="Genomic_DNA"/>
</dbReference>
<dbReference type="OrthoDB" id="346548at2759"/>
<feature type="region of interest" description="Disordered" evidence="1">
    <location>
        <begin position="488"/>
        <end position="510"/>
    </location>
</feature>
<feature type="compositionally biased region" description="Basic and acidic residues" evidence="1">
    <location>
        <begin position="554"/>
        <end position="572"/>
    </location>
</feature>